<proteinExistence type="predicted"/>
<dbReference type="EMBL" id="FOUB01000023">
    <property type="protein sequence ID" value="SFM32211.1"/>
    <property type="molecule type" value="Genomic_DNA"/>
</dbReference>
<evidence type="ECO:0000313" key="1">
    <source>
        <dbReference type="EMBL" id="SFM32211.1"/>
    </source>
</evidence>
<name>A0A1I4PWL1_9PROT</name>
<dbReference type="Proteomes" id="UP000183287">
    <property type="component" value="Unassembled WGS sequence"/>
</dbReference>
<sequence length="65" mass="7428">MECITDFPCSHIQQGQQQGEILLFKFLIAEKISLFGSAHYSFFPLTGMYARHGLEALHDRRVLGE</sequence>
<reference evidence="2" key="1">
    <citation type="submission" date="2016-10" db="EMBL/GenBank/DDBJ databases">
        <authorList>
            <person name="Varghese N."/>
            <person name="Submissions S."/>
        </authorList>
    </citation>
    <scope>NUCLEOTIDE SEQUENCE [LARGE SCALE GENOMIC DNA]</scope>
    <source>
        <strain evidence="2">Nm44</strain>
    </source>
</reference>
<dbReference type="AlphaFoldDB" id="A0A1I4PWL1"/>
<gene>
    <name evidence="1" type="ORF">SAMN05421863_102344</name>
</gene>
<accession>A0A1I4PWL1</accession>
<organism evidence="1 2">
    <name type="scientific">Nitrosomonas communis</name>
    <dbReference type="NCBI Taxonomy" id="44574"/>
    <lineage>
        <taxon>Bacteria</taxon>
        <taxon>Pseudomonadati</taxon>
        <taxon>Pseudomonadota</taxon>
        <taxon>Betaproteobacteria</taxon>
        <taxon>Nitrosomonadales</taxon>
        <taxon>Nitrosomonadaceae</taxon>
        <taxon>Nitrosomonas</taxon>
    </lineage>
</organism>
<evidence type="ECO:0000313" key="2">
    <source>
        <dbReference type="Proteomes" id="UP000183287"/>
    </source>
</evidence>
<protein>
    <submittedName>
        <fullName evidence="1">Uncharacterized protein</fullName>
    </submittedName>
</protein>
<keyword evidence="2" id="KW-1185">Reference proteome</keyword>